<keyword evidence="2" id="KW-1185">Reference proteome</keyword>
<dbReference type="Pfam" id="PF14223">
    <property type="entry name" value="Retrotran_gag_2"/>
    <property type="match status" value="1"/>
</dbReference>
<dbReference type="Pfam" id="PF22936">
    <property type="entry name" value="Pol_BBD"/>
    <property type="match status" value="1"/>
</dbReference>
<protein>
    <submittedName>
        <fullName evidence="3">Uncharacterized protein LOC101491709</fullName>
    </submittedName>
</protein>
<evidence type="ECO:0000259" key="1">
    <source>
        <dbReference type="Pfam" id="PF22936"/>
    </source>
</evidence>
<feature type="domain" description="Retrovirus-related Pol polyprotein from transposon TNT 1-94-like beta-barrel" evidence="1">
    <location>
        <begin position="100"/>
        <end position="151"/>
    </location>
</feature>
<organism evidence="2 3">
    <name type="scientific">Cicer arietinum</name>
    <name type="common">Chickpea</name>
    <name type="synonym">Garbanzo</name>
    <dbReference type="NCBI Taxonomy" id="3827"/>
    <lineage>
        <taxon>Eukaryota</taxon>
        <taxon>Viridiplantae</taxon>
        <taxon>Streptophyta</taxon>
        <taxon>Embryophyta</taxon>
        <taxon>Tracheophyta</taxon>
        <taxon>Spermatophyta</taxon>
        <taxon>Magnoliopsida</taxon>
        <taxon>eudicotyledons</taxon>
        <taxon>Gunneridae</taxon>
        <taxon>Pentapetalae</taxon>
        <taxon>rosids</taxon>
        <taxon>fabids</taxon>
        <taxon>Fabales</taxon>
        <taxon>Fabaceae</taxon>
        <taxon>Papilionoideae</taxon>
        <taxon>50 kb inversion clade</taxon>
        <taxon>NPAAA clade</taxon>
        <taxon>Hologalegina</taxon>
        <taxon>IRL clade</taxon>
        <taxon>Cicereae</taxon>
        <taxon>Cicer</taxon>
    </lineage>
</organism>
<dbReference type="RefSeq" id="XP_004488169.2">
    <property type="nucleotide sequence ID" value="XM_004488112.2"/>
</dbReference>
<dbReference type="GeneID" id="101491709"/>
<reference evidence="3" key="2">
    <citation type="submission" date="2025-08" db="UniProtKB">
        <authorList>
            <consortium name="RefSeq"/>
        </authorList>
    </citation>
    <scope>IDENTIFICATION</scope>
    <source>
        <tissue evidence="3">Etiolated seedlings</tissue>
    </source>
</reference>
<accession>A0A1S2XEM2</accession>
<dbReference type="Proteomes" id="UP000087171">
    <property type="component" value="Chromosome Ca1"/>
</dbReference>
<dbReference type="KEGG" id="cam:101491709"/>
<dbReference type="PaxDb" id="3827-XP_004488169.1"/>
<dbReference type="STRING" id="3827.A0A1S2XEM2"/>
<sequence length="190" mass="21490">MGITQTAGDVASGLNVFNEMVQRDVPAWNATITNQMKANGEVMIEVVIVEKIIRTLTQRYNHIVVAIEESKNLDTMKLEDLQSSLEAHELRHGGGEKGNHIADDNTITAEGVGKILIQIRDGKKYFICDVLYVPNMKNNLLSLEQLLEKGYSMNMENEKIKMFDSANRLILKEPLSKNRTFKIEIQINEN</sequence>
<dbReference type="eggNOG" id="KOG0017">
    <property type="taxonomic scope" value="Eukaryota"/>
</dbReference>
<dbReference type="InterPro" id="IPR054722">
    <property type="entry name" value="PolX-like_BBD"/>
</dbReference>
<evidence type="ECO:0000313" key="3">
    <source>
        <dbReference type="RefSeq" id="XP_004488169.2"/>
    </source>
</evidence>
<reference evidence="2" key="1">
    <citation type="journal article" date="2013" name="Nat. Biotechnol.">
        <title>Draft genome sequence of chickpea (Cicer arietinum) provides a resource for trait improvement.</title>
        <authorList>
            <person name="Varshney R.K."/>
            <person name="Song C."/>
            <person name="Saxena R.K."/>
            <person name="Azam S."/>
            <person name="Yu S."/>
            <person name="Sharpe A.G."/>
            <person name="Cannon S."/>
            <person name="Baek J."/>
            <person name="Rosen B.D."/>
            <person name="Tar'an B."/>
            <person name="Millan T."/>
            <person name="Zhang X."/>
            <person name="Ramsay L.D."/>
            <person name="Iwata A."/>
            <person name="Wang Y."/>
            <person name="Nelson W."/>
            <person name="Farmer A.D."/>
            <person name="Gaur P.M."/>
            <person name="Soderlund C."/>
            <person name="Penmetsa R.V."/>
            <person name="Xu C."/>
            <person name="Bharti A.K."/>
            <person name="He W."/>
            <person name="Winter P."/>
            <person name="Zhao S."/>
            <person name="Hane J.K."/>
            <person name="Carrasquilla-Garcia N."/>
            <person name="Condie J.A."/>
            <person name="Upadhyaya H.D."/>
            <person name="Luo M.C."/>
            <person name="Thudi M."/>
            <person name="Gowda C.L."/>
            <person name="Singh N.P."/>
            <person name="Lichtenzveig J."/>
            <person name="Gali K.K."/>
            <person name="Rubio J."/>
            <person name="Nadarajan N."/>
            <person name="Dolezel J."/>
            <person name="Bansal K.C."/>
            <person name="Xu X."/>
            <person name="Edwards D."/>
            <person name="Zhang G."/>
            <person name="Kahl G."/>
            <person name="Gil J."/>
            <person name="Singh K.B."/>
            <person name="Datta S.K."/>
            <person name="Jackson S.A."/>
            <person name="Wang J."/>
            <person name="Cook D.R."/>
        </authorList>
    </citation>
    <scope>NUCLEOTIDE SEQUENCE [LARGE SCALE GENOMIC DNA]</scope>
    <source>
        <strain evidence="2">cv. CDC Frontier</strain>
    </source>
</reference>
<name>A0A1S2XEM2_CICAR</name>
<proteinExistence type="predicted"/>
<dbReference type="OrthoDB" id="1739705at2759"/>
<gene>
    <name evidence="3" type="primary">LOC101491709</name>
</gene>
<dbReference type="AlphaFoldDB" id="A0A1S2XEM2"/>
<evidence type="ECO:0000313" key="2">
    <source>
        <dbReference type="Proteomes" id="UP000087171"/>
    </source>
</evidence>